<comment type="caution">
    <text evidence="2">The sequence shown here is derived from an EMBL/GenBank/DDBJ whole genome shotgun (WGS) entry which is preliminary data.</text>
</comment>
<feature type="compositionally biased region" description="Low complexity" evidence="1">
    <location>
        <begin position="170"/>
        <end position="183"/>
    </location>
</feature>
<proteinExistence type="predicted"/>
<dbReference type="EC" id="5.3.99.11" evidence="2"/>
<protein>
    <submittedName>
        <fullName evidence="2">Inosose isomerase</fullName>
        <ecNumber evidence="2">5.3.99.11</ecNumber>
    </submittedName>
</protein>
<feature type="compositionally biased region" description="Low complexity" evidence="1">
    <location>
        <begin position="192"/>
        <end position="207"/>
    </location>
</feature>
<sequence>MGGLARLPGAGGGHLAVRRVTGLRGQPHRRHRLRQAAGRRGERAVRAARPDPVGAGVLREQPAPRPHPQGGDRRPRPGERRRGRTARRPVRRHLRRPPPGPVGPGEHRAGRTRTARPGRVRGRARGADHHRELRDGGLAPGRLPGQPRLLPRAVGVDVRPGPLPQLRPLAPAVAGHRPGGRAAPLRRPHPARPGQGRPAGPAGQGPLRRLRPHRRARRRVGQRLVALPGAGARRCGLAPDRGHPLRGRLHRGAVRGARGPRMERGHHQDHPGSRDRTPHAAPAHRGLTPRPPAQLRKLPPHADRHAAPPGRTRTARTAPAAFQEASFRWPSP</sequence>
<evidence type="ECO:0000313" key="3">
    <source>
        <dbReference type="Proteomes" id="UP001153328"/>
    </source>
</evidence>
<dbReference type="AlphaFoldDB" id="A0A9W4MH53"/>
<dbReference type="Proteomes" id="UP001153328">
    <property type="component" value="Unassembled WGS sequence"/>
</dbReference>
<reference evidence="2" key="1">
    <citation type="submission" date="2021-06" db="EMBL/GenBank/DDBJ databases">
        <authorList>
            <person name="Arsene-Ploetze F."/>
        </authorList>
    </citation>
    <scope>NUCLEOTIDE SEQUENCE</scope>
    <source>
        <strain evidence="2">SBRY1</strain>
    </source>
</reference>
<keyword evidence="3" id="KW-1185">Reference proteome</keyword>
<dbReference type="EMBL" id="CAJVAX010000021">
    <property type="protein sequence ID" value="CAG7655619.1"/>
    <property type="molecule type" value="Genomic_DNA"/>
</dbReference>
<feature type="compositionally biased region" description="Basic residues" evidence="1">
    <location>
        <begin position="208"/>
        <end position="221"/>
    </location>
</feature>
<feature type="compositionally biased region" description="Basic residues" evidence="1">
    <location>
        <begin position="244"/>
        <end position="253"/>
    </location>
</feature>
<feature type="compositionally biased region" description="Low complexity" evidence="1">
    <location>
        <begin position="307"/>
        <end position="321"/>
    </location>
</feature>
<keyword evidence="2" id="KW-0413">Isomerase</keyword>
<organism evidence="2 3">
    <name type="scientific">Actinacidiphila bryophytorum</name>
    <dbReference type="NCBI Taxonomy" id="1436133"/>
    <lineage>
        <taxon>Bacteria</taxon>
        <taxon>Bacillati</taxon>
        <taxon>Actinomycetota</taxon>
        <taxon>Actinomycetes</taxon>
        <taxon>Kitasatosporales</taxon>
        <taxon>Streptomycetaceae</taxon>
        <taxon>Actinacidiphila</taxon>
    </lineage>
</organism>
<feature type="region of interest" description="Disordered" evidence="1">
    <location>
        <begin position="163"/>
        <end position="332"/>
    </location>
</feature>
<feature type="compositionally biased region" description="Basic and acidic residues" evidence="1">
    <location>
        <begin position="125"/>
        <end position="135"/>
    </location>
</feature>
<feature type="compositionally biased region" description="Basic residues" evidence="1">
    <location>
        <begin position="81"/>
        <end position="96"/>
    </location>
</feature>
<feature type="compositionally biased region" description="Low complexity" evidence="1">
    <location>
        <begin position="136"/>
        <end position="149"/>
    </location>
</feature>
<feature type="compositionally biased region" description="Basic and acidic residues" evidence="1">
    <location>
        <begin position="260"/>
        <end position="278"/>
    </location>
</feature>
<feature type="compositionally biased region" description="Basic and acidic residues" evidence="1">
    <location>
        <begin position="39"/>
        <end position="49"/>
    </location>
</feature>
<accession>A0A9W4MH53</accession>
<name>A0A9W4MH53_9ACTN</name>
<feature type="compositionally biased region" description="Basic residues" evidence="1">
    <location>
        <begin position="110"/>
        <end position="124"/>
    </location>
</feature>
<evidence type="ECO:0000313" key="2">
    <source>
        <dbReference type="EMBL" id="CAG7655619.1"/>
    </source>
</evidence>
<feature type="region of interest" description="Disordered" evidence="1">
    <location>
        <begin position="18"/>
        <end position="149"/>
    </location>
</feature>
<dbReference type="GO" id="GO:0016853">
    <property type="term" value="F:isomerase activity"/>
    <property type="evidence" value="ECO:0007669"/>
    <property type="project" value="UniProtKB-KW"/>
</dbReference>
<evidence type="ECO:0000256" key="1">
    <source>
        <dbReference type="SAM" id="MobiDB-lite"/>
    </source>
</evidence>
<gene>
    <name evidence="2" type="ORF">SBRY_70185</name>
</gene>
<feature type="compositionally biased region" description="Basic and acidic residues" evidence="1">
    <location>
        <begin position="70"/>
        <end position="80"/>
    </location>
</feature>